<feature type="compositionally biased region" description="Low complexity" evidence="1">
    <location>
        <begin position="629"/>
        <end position="648"/>
    </location>
</feature>
<organism evidence="2 3">
    <name type="scientific">Cyphellophora attinorum</name>
    <dbReference type="NCBI Taxonomy" id="1664694"/>
    <lineage>
        <taxon>Eukaryota</taxon>
        <taxon>Fungi</taxon>
        <taxon>Dikarya</taxon>
        <taxon>Ascomycota</taxon>
        <taxon>Pezizomycotina</taxon>
        <taxon>Eurotiomycetes</taxon>
        <taxon>Chaetothyriomycetidae</taxon>
        <taxon>Chaetothyriales</taxon>
        <taxon>Cyphellophoraceae</taxon>
        <taxon>Cyphellophora</taxon>
    </lineage>
</organism>
<protein>
    <submittedName>
        <fullName evidence="2">Uncharacterized protein</fullName>
    </submittedName>
</protein>
<feature type="region of interest" description="Disordered" evidence="1">
    <location>
        <begin position="508"/>
        <end position="710"/>
    </location>
</feature>
<dbReference type="VEuPathDB" id="FungiDB:AB675_1666"/>
<feature type="compositionally biased region" description="Basic residues" evidence="1">
    <location>
        <begin position="568"/>
        <end position="577"/>
    </location>
</feature>
<reference evidence="2 3" key="1">
    <citation type="submission" date="2015-06" db="EMBL/GenBank/DDBJ databases">
        <title>Draft genome of the ant-associated black yeast Phialophora attae CBS 131958.</title>
        <authorList>
            <person name="Moreno L.F."/>
            <person name="Stielow B.J."/>
            <person name="de Hoog S."/>
            <person name="Vicente V.A."/>
            <person name="Weiss V.A."/>
            <person name="de Vries M."/>
            <person name="Cruz L.M."/>
            <person name="Souza E.M."/>
        </authorList>
    </citation>
    <scope>NUCLEOTIDE SEQUENCE [LARGE SCALE GENOMIC DNA]</scope>
    <source>
        <strain evidence="2 3">CBS 131958</strain>
    </source>
</reference>
<feature type="region of interest" description="Disordered" evidence="1">
    <location>
        <begin position="719"/>
        <end position="738"/>
    </location>
</feature>
<gene>
    <name evidence="2" type="ORF">AB675_1666</name>
</gene>
<feature type="region of interest" description="Disordered" evidence="1">
    <location>
        <begin position="137"/>
        <end position="490"/>
    </location>
</feature>
<name>A0A0N1NXY7_9EURO</name>
<feature type="compositionally biased region" description="Basic and acidic residues" evidence="1">
    <location>
        <begin position="84"/>
        <end position="101"/>
    </location>
</feature>
<feature type="compositionally biased region" description="Basic residues" evidence="1">
    <location>
        <begin position="466"/>
        <end position="479"/>
    </location>
</feature>
<feature type="compositionally biased region" description="Acidic residues" evidence="1">
    <location>
        <begin position="616"/>
        <end position="626"/>
    </location>
</feature>
<feature type="compositionally biased region" description="Polar residues" evidence="1">
    <location>
        <begin position="194"/>
        <end position="206"/>
    </location>
</feature>
<dbReference type="GeneID" id="28733451"/>
<dbReference type="EMBL" id="LFJN01000034">
    <property type="protein sequence ID" value="KPI36096.1"/>
    <property type="molecule type" value="Genomic_DNA"/>
</dbReference>
<dbReference type="Proteomes" id="UP000038010">
    <property type="component" value="Unassembled WGS sequence"/>
</dbReference>
<feature type="compositionally biased region" description="Low complexity" evidence="1">
    <location>
        <begin position="360"/>
        <end position="377"/>
    </location>
</feature>
<feature type="compositionally biased region" description="Basic and acidic residues" evidence="1">
    <location>
        <begin position="589"/>
        <end position="599"/>
    </location>
</feature>
<sequence length="750" mass="80767">MPPEIADSDDEVDVVEQEPGNASSPVPTRGCDQTQRLSDQGSSAIKGTGSTDKLIRTLQETEYVGVEDLDQAFGLSGPNGRKRALSETPRDDMNVDLEGPKNKRNKTYGSKTRANYAEFFNNPPPSVAEAPVATSTTDYLPTMDSPTSPLEPASASKTRQRDRPRRVASLLEIGNERPYSTSLSSMGGHRSMNVDPNANPFGTDSQPVMDDDHAVDGSRPDLSQNLHLNDLINEFAEQNAPSQMSISPARPSSPVAPAVEPLSDSETAAPPNNLRSGNGEESERPLKRRNTAQTPVRSSALVEEQQIQRSASVTTDISAASKPVVAKKRGRPAKAKKALDVDIDADTDELHSVMGPPARASSVDISSQVSQPPQSASNTKRKRKRSKVDDEPADVVLKQHPSSELNLSDEAMIGLPKENYKPRPSRSRSKRTDEDGGTPAPESTASRAQTAEIATPRKEATPAKRSTAKGKKSKVKRAKTSAAGLLKASAPMFEDGEEDVLWVETKPSPVKLDLPPDLAVLKKEQTPDINESADELQSNAGRPKQTLLSVEVPIMPDAQSDAAAEKKTSKKRGRKPKQGLAAAQEEDSERAPLAEKDINKAPNKTTNAKSKPIITDSDDEEEDDKENAEQTAAAAPKADAATPPKDNAVTPQSPSPTKPAIHSPLKTTLSASSVSSQRTQRYRVGLSKRSSIPSLLRKVQRDKPPPTKTGVKVKEFKVAGINDGTEGEEGEGKWPGVLRDKDGRLVEWDF</sequence>
<evidence type="ECO:0000313" key="3">
    <source>
        <dbReference type="Proteomes" id="UP000038010"/>
    </source>
</evidence>
<feature type="compositionally biased region" description="Low complexity" evidence="1">
    <location>
        <begin position="245"/>
        <end position="262"/>
    </location>
</feature>
<feature type="region of interest" description="Disordered" evidence="1">
    <location>
        <begin position="73"/>
        <end position="110"/>
    </location>
</feature>
<feature type="compositionally biased region" description="Basic residues" evidence="1">
    <location>
        <begin position="325"/>
        <end position="336"/>
    </location>
</feature>
<feature type="compositionally biased region" description="Basic and acidic residues" evidence="1">
    <location>
        <begin position="210"/>
        <end position="219"/>
    </location>
</feature>
<feature type="compositionally biased region" description="Polar residues" evidence="1">
    <location>
        <begin position="665"/>
        <end position="679"/>
    </location>
</feature>
<accession>A0A0N1NXY7</accession>
<feature type="compositionally biased region" description="Acidic residues" evidence="1">
    <location>
        <begin position="1"/>
        <end position="16"/>
    </location>
</feature>
<evidence type="ECO:0000313" key="2">
    <source>
        <dbReference type="EMBL" id="KPI36096.1"/>
    </source>
</evidence>
<feature type="compositionally biased region" description="Polar residues" evidence="1">
    <location>
        <begin position="137"/>
        <end position="148"/>
    </location>
</feature>
<feature type="region of interest" description="Disordered" evidence="1">
    <location>
        <begin position="1"/>
        <end position="51"/>
    </location>
</feature>
<feature type="compositionally biased region" description="Polar residues" evidence="1">
    <location>
        <begin position="305"/>
        <end position="318"/>
    </location>
</feature>
<evidence type="ECO:0000256" key="1">
    <source>
        <dbReference type="SAM" id="MobiDB-lite"/>
    </source>
</evidence>
<feature type="compositionally biased region" description="Polar residues" evidence="1">
    <location>
        <begin position="20"/>
        <end position="51"/>
    </location>
</feature>
<dbReference type="AlphaFoldDB" id="A0A0N1NXY7"/>
<proteinExistence type="predicted"/>
<keyword evidence="3" id="KW-1185">Reference proteome</keyword>
<comment type="caution">
    <text evidence="2">The sequence shown here is derived from an EMBL/GenBank/DDBJ whole genome shotgun (WGS) entry which is preliminary data.</text>
</comment>
<dbReference type="OrthoDB" id="5404794at2759"/>
<dbReference type="RefSeq" id="XP_017996059.1">
    <property type="nucleotide sequence ID" value="XM_018141571.1"/>
</dbReference>